<dbReference type="InterPro" id="IPR036282">
    <property type="entry name" value="Glutathione-S-Trfase_C_sf"/>
</dbReference>
<dbReference type="InterPro" id="IPR010987">
    <property type="entry name" value="Glutathione-S-Trfase_C-like"/>
</dbReference>
<name>A0AAJ0B964_9PEZI</name>
<gene>
    <name evidence="4" type="ORF">QBC47DRAFT_346646</name>
</gene>
<dbReference type="AlphaFoldDB" id="A0AAJ0B964"/>
<dbReference type="Pfam" id="PF13409">
    <property type="entry name" value="GST_N_2"/>
    <property type="match status" value="1"/>
</dbReference>
<evidence type="ECO:0000259" key="2">
    <source>
        <dbReference type="PROSITE" id="PS50404"/>
    </source>
</evidence>
<dbReference type="InterPro" id="IPR004045">
    <property type="entry name" value="Glutathione_S-Trfase_N"/>
</dbReference>
<organism evidence="4 5">
    <name type="scientific">Echria macrotheca</name>
    <dbReference type="NCBI Taxonomy" id="438768"/>
    <lineage>
        <taxon>Eukaryota</taxon>
        <taxon>Fungi</taxon>
        <taxon>Dikarya</taxon>
        <taxon>Ascomycota</taxon>
        <taxon>Pezizomycotina</taxon>
        <taxon>Sordariomycetes</taxon>
        <taxon>Sordariomycetidae</taxon>
        <taxon>Sordariales</taxon>
        <taxon>Schizotheciaceae</taxon>
        <taxon>Echria</taxon>
    </lineage>
</organism>
<evidence type="ECO:0000313" key="5">
    <source>
        <dbReference type="Proteomes" id="UP001239445"/>
    </source>
</evidence>
<evidence type="ECO:0000259" key="3">
    <source>
        <dbReference type="PROSITE" id="PS50405"/>
    </source>
</evidence>
<dbReference type="Gene3D" id="3.40.30.10">
    <property type="entry name" value="Glutaredoxin"/>
    <property type="match status" value="1"/>
</dbReference>
<dbReference type="PROSITE" id="PS50405">
    <property type="entry name" value="GST_CTER"/>
    <property type="match status" value="1"/>
</dbReference>
<protein>
    <submittedName>
        <fullName evidence="4">Glutathione S-transferase</fullName>
    </submittedName>
</protein>
<dbReference type="SFLD" id="SFLDS00019">
    <property type="entry name" value="Glutathione_Transferase_(cytos"/>
    <property type="match status" value="1"/>
</dbReference>
<feature type="domain" description="GST N-terminal" evidence="2">
    <location>
        <begin position="1"/>
        <end position="80"/>
    </location>
</feature>
<accession>A0AAJ0B964</accession>
<proteinExistence type="inferred from homology"/>
<dbReference type="EMBL" id="MU839836">
    <property type="protein sequence ID" value="KAK1753998.1"/>
    <property type="molecule type" value="Genomic_DNA"/>
</dbReference>
<dbReference type="PANTHER" id="PTHR44051:SF9">
    <property type="entry name" value="GLUTATHIONE S-TRANSFERASE 1"/>
    <property type="match status" value="1"/>
</dbReference>
<dbReference type="InterPro" id="IPR036249">
    <property type="entry name" value="Thioredoxin-like_sf"/>
</dbReference>
<dbReference type="SFLD" id="SFLDG01150">
    <property type="entry name" value="Main.1:_Beta-like"/>
    <property type="match status" value="1"/>
</dbReference>
<dbReference type="Pfam" id="PF13410">
    <property type="entry name" value="GST_C_2"/>
    <property type="match status" value="1"/>
</dbReference>
<dbReference type="Gene3D" id="1.20.1050.10">
    <property type="match status" value="1"/>
</dbReference>
<comment type="caution">
    <text evidence="4">The sequence shown here is derived from an EMBL/GenBank/DDBJ whole genome shotgun (WGS) entry which is preliminary data.</text>
</comment>
<comment type="similarity">
    <text evidence="1">Belongs to the GST superfamily.</text>
</comment>
<sequence length="221" mass="24651">MTLTVHHLNASQSERILWLCEELGLPYDLKLYQRTPILAPPEYKKLHPAGTAPIIQDGDLTLAESAACIEYISHRHAAGRLFVPPSAPAQAYADFLYWFHWSNGTFQPTLTRALLADRAGVAPGHPALAMTEERMRSSLGELETRLGEKDYLAGDELTAADIMTVWSLTTMRLYYPLNLGGYPNILAYLERIGKREAYRRAMAKGDPGMELGLGAEPPRRK</sequence>
<dbReference type="SFLD" id="SFLDG00358">
    <property type="entry name" value="Main_(cytGST)"/>
    <property type="match status" value="1"/>
</dbReference>
<dbReference type="Proteomes" id="UP001239445">
    <property type="component" value="Unassembled WGS sequence"/>
</dbReference>
<dbReference type="CDD" id="cd03046">
    <property type="entry name" value="GST_N_GTT1_like"/>
    <property type="match status" value="1"/>
</dbReference>
<feature type="domain" description="GST C-terminal" evidence="3">
    <location>
        <begin position="88"/>
        <end position="211"/>
    </location>
</feature>
<evidence type="ECO:0000256" key="1">
    <source>
        <dbReference type="ARBA" id="ARBA00007409"/>
    </source>
</evidence>
<evidence type="ECO:0000313" key="4">
    <source>
        <dbReference type="EMBL" id="KAK1753998.1"/>
    </source>
</evidence>
<dbReference type="SUPFAM" id="SSF47616">
    <property type="entry name" value="GST C-terminal domain-like"/>
    <property type="match status" value="1"/>
</dbReference>
<dbReference type="InterPro" id="IPR040079">
    <property type="entry name" value="Glutathione_S-Trfase"/>
</dbReference>
<dbReference type="PANTHER" id="PTHR44051">
    <property type="entry name" value="GLUTATHIONE S-TRANSFERASE-RELATED"/>
    <property type="match status" value="1"/>
</dbReference>
<dbReference type="SUPFAM" id="SSF52833">
    <property type="entry name" value="Thioredoxin-like"/>
    <property type="match status" value="1"/>
</dbReference>
<reference evidence="4" key="1">
    <citation type="submission" date="2023-06" db="EMBL/GenBank/DDBJ databases">
        <title>Genome-scale phylogeny and comparative genomics of the fungal order Sordariales.</title>
        <authorList>
            <consortium name="Lawrence Berkeley National Laboratory"/>
            <person name="Hensen N."/>
            <person name="Bonometti L."/>
            <person name="Westerberg I."/>
            <person name="Brannstrom I.O."/>
            <person name="Guillou S."/>
            <person name="Cros-Aarteil S."/>
            <person name="Calhoun S."/>
            <person name="Haridas S."/>
            <person name="Kuo A."/>
            <person name="Mondo S."/>
            <person name="Pangilinan J."/>
            <person name="Riley R."/>
            <person name="Labutti K."/>
            <person name="Andreopoulos B."/>
            <person name="Lipzen A."/>
            <person name="Chen C."/>
            <person name="Yanf M."/>
            <person name="Daum C."/>
            <person name="Ng V."/>
            <person name="Clum A."/>
            <person name="Steindorff A."/>
            <person name="Ohm R."/>
            <person name="Martin F."/>
            <person name="Silar P."/>
            <person name="Natvig D."/>
            <person name="Lalanne C."/>
            <person name="Gautier V."/>
            <person name="Ament-Velasquez S.L."/>
            <person name="Kruys A."/>
            <person name="Hutchinson M.I."/>
            <person name="Powell A.J."/>
            <person name="Barry K."/>
            <person name="Miller A.N."/>
            <person name="Grigoriev I.V."/>
            <person name="Debuchy R."/>
            <person name="Gladieux P."/>
            <person name="Thoren M.H."/>
            <person name="Johannesson H."/>
        </authorList>
    </citation>
    <scope>NUCLEOTIDE SEQUENCE</scope>
    <source>
        <strain evidence="4">PSN4</strain>
    </source>
</reference>
<keyword evidence="5" id="KW-1185">Reference proteome</keyword>
<dbReference type="PROSITE" id="PS50404">
    <property type="entry name" value="GST_NTER"/>
    <property type="match status" value="1"/>
</dbReference>